<accession>A0A9P6FZF2</accession>
<dbReference type="SUPFAM" id="SSF89796">
    <property type="entry name" value="CoA-transferase family III (CaiB/BaiF)"/>
    <property type="match status" value="1"/>
</dbReference>
<feature type="region of interest" description="Disordered" evidence="3">
    <location>
        <begin position="1"/>
        <end position="71"/>
    </location>
</feature>
<name>A0A9P6FZF2_9FUNG</name>
<dbReference type="Pfam" id="PF02515">
    <property type="entry name" value="CoA_transf_3"/>
    <property type="match status" value="1"/>
</dbReference>
<dbReference type="GO" id="GO:0005739">
    <property type="term" value="C:mitochondrion"/>
    <property type="evidence" value="ECO:0007669"/>
    <property type="project" value="TreeGrafter"/>
</dbReference>
<evidence type="ECO:0008006" key="6">
    <source>
        <dbReference type="Google" id="ProtNLM"/>
    </source>
</evidence>
<dbReference type="InterPro" id="IPR023606">
    <property type="entry name" value="CoA-Trfase_III_dom_1_sf"/>
</dbReference>
<keyword evidence="5" id="KW-1185">Reference proteome</keyword>
<dbReference type="InterPro" id="IPR050483">
    <property type="entry name" value="CoA-transferase_III_domain"/>
</dbReference>
<dbReference type="EMBL" id="JAABOA010000462">
    <property type="protein sequence ID" value="KAF9584249.1"/>
    <property type="molecule type" value="Genomic_DNA"/>
</dbReference>
<proteinExistence type="inferred from homology"/>
<evidence type="ECO:0000313" key="4">
    <source>
        <dbReference type="EMBL" id="KAF9584249.1"/>
    </source>
</evidence>
<evidence type="ECO:0000313" key="5">
    <source>
        <dbReference type="Proteomes" id="UP000780801"/>
    </source>
</evidence>
<evidence type="ECO:0000256" key="1">
    <source>
        <dbReference type="ARBA" id="ARBA00008383"/>
    </source>
</evidence>
<dbReference type="GO" id="GO:0047369">
    <property type="term" value="F:succinate-hydroxymethylglutarate CoA-transferase activity"/>
    <property type="evidence" value="ECO:0007669"/>
    <property type="project" value="TreeGrafter"/>
</dbReference>
<comment type="similarity">
    <text evidence="1">Belongs to the CoA-transferase III family.</text>
</comment>
<dbReference type="PANTHER" id="PTHR48207:SF3">
    <property type="entry name" value="SUCCINATE--HYDROXYMETHYLGLUTARATE COA-TRANSFERASE"/>
    <property type="match status" value="1"/>
</dbReference>
<comment type="caution">
    <text evidence="4">The sequence shown here is derived from an EMBL/GenBank/DDBJ whole genome shotgun (WGS) entry which is preliminary data.</text>
</comment>
<reference evidence="4" key="1">
    <citation type="journal article" date="2020" name="Fungal Divers.">
        <title>Resolving the Mortierellaceae phylogeny through synthesis of multi-gene phylogenetics and phylogenomics.</title>
        <authorList>
            <person name="Vandepol N."/>
            <person name="Liber J."/>
            <person name="Desiro A."/>
            <person name="Na H."/>
            <person name="Kennedy M."/>
            <person name="Barry K."/>
            <person name="Grigoriev I.V."/>
            <person name="Miller A.N."/>
            <person name="O'Donnell K."/>
            <person name="Stajich J.E."/>
            <person name="Bonito G."/>
        </authorList>
    </citation>
    <scope>NUCLEOTIDE SEQUENCE</scope>
    <source>
        <strain evidence="4">KOD1015</strain>
    </source>
</reference>
<protein>
    <recommendedName>
        <fullName evidence="6">Formyl-CoA transferase</fullName>
    </recommendedName>
</protein>
<dbReference type="Proteomes" id="UP000780801">
    <property type="component" value="Unassembled WGS sequence"/>
</dbReference>
<dbReference type="AlphaFoldDB" id="A0A9P6FZF2"/>
<feature type="compositionally biased region" description="Basic and acidic residues" evidence="3">
    <location>
        <begin position="18"/>
        <end position="36"/>
    </location>
</feature>
<dbReference type="PANTHER" id="PTHR48207">
    <property type="entry name" value="SUCCINATE--HYDROXYMETHYLGLUTARATE COA-TRANSFERASE"/>
    <property type="match status" value="1"/>
</dbReference>
<evidence type="ECO:0000256" key="2">
    <source>
        <dbReference type="ARBA" id="ARBA00022679"/>
    </source>
</evidence>
<evidence type="ECO:0000256" key="3">
    <source>
        <dbReference type="SAM" id="MobiDB-lite"/>
    </source>
</evidence>
<sequence>MSRIDKSGPTIQSLLAKTHQEKVADRDSNQNSDKNDSSTNGSEARLKGRPNSSPSDIKGGGDSAKVPAAPGPLDGIRVLDLTRVLAGPYCTQLLGDLGAEVIKIENPKGGDDTRAWGPPFAKNINASDPTSSTLQESAYFLGINRNKKSVTVNIRTKEGKKLVQDLAEKCDVLVENYVPGKLDEMGLGYKELSLLNPGLIYTSITGYGQTGPYRNRPGYDVMIEAEAGLMYITGEKGGTPVKVGVAVTDLTTGLYAHGAIMAALLARMKTGRGQHIDCSLLDSQVVTLANIASSYLIAGQEAKRWGTSHPSIVPYQVLPSKDSHIMIGAGNDGQFKILCTVLGLDHLPGDLAYRTNKDRVRNREALIAILSERLQTKTNSDWLAALEDQGIPFAPINNIAQTFEHPQVLARDMVQEIEHPTAGKIKVTGIPVRYSETKATIRVPPPLLGQHTDEVLKDMLGYDAQKIKALREQRAI</sequence>
<dbReference type="InterPro" id="IPR003673">
    <property type="entry name" value="CoA-Trfase_fam_III"/>
</dbReference>
<keyword evidence="2" id="KW-0808">Transferase</keyword>
<dbReference type="Gene3D" id="3.40.50.10540">
    <property type="entry name" value="Crotonobetainyl-coa:carnitine coa-transferase, domain 1"/>
    <property type="match status" value="2"/>
</dbReference>
<dbReference type="OrthoDB" id="5863171at2759"/>
<gene>
    <name evidence="4" type="ORF">BGW38_007093</name>
</gene>
<organism evidence="4 5">
    <name type="scientific">Lunasporangiospora selenospora</name>
    <dbReference type="NCBI Taxonomy" id="979761"/>
    <lineage>
        <taxon>Eukaryota</taxon>
        <taxon>Fungi</taxon>
        <taxon>Fungi incertae sedis</taxon>
        <taxon>Mucoromycota</taxon>
        <taxon>Mortierellomycotina</taxon>
        <taxon>Mortierellomycetes</taxon>
        <taxon>Mortierellales</taxon>
        <taxon>Mortierellaceae</taxon>
        <taxon>Lunasporangiospora</taxon>
    </lineage>
</organism>